<evidence type="ECO:0000313" key="2">
    <source>
        <dbReference type="EMBL" id="CAB4159336.1"/>
    </source>
</evidence>
<sequence length="156" mass="16240">MKEMTPAERVALDRLRATALAKMSDADFANLETEVASKGLRNLDGWFGAQVAKAVEQVLKHPGHADQSVHGKGKGKGGAPASAPASSGGGRNPSREDEAADKVGMGANYAAENMTAHSNEMNQKIYGKDGASKKMTPIDEVELMGINDSLGSAAES</sequence>
<feature type="region of interest" description="Disordered" evidence="1">
    <location>
        <begin position="58"/>
        <end position="120"/>
    </location>
</feature>
<protein>
    <submittedName>
        <fullName evidence="2">Uncharacterized protein</fullName>
    </submittedName>
</protein>
<evidence type="ECO:0000256" key="1">
    <source>
        <dbReference type="SAM" id="MobiDB-lite"/>
    </source>
</evidence>
<feature type="non-terminal residue" evidence="2">
    <location>
        <position position="156"/>
    </location>
</feature>
<name>A0A6J5NNN4_9CAUD</name>
<dbReference type="EMBL" id="LR796677">
    <property type="protein sequence ID" value="CAB4159336.1"/>
    <property type="molecule type" value="Genomic_DNA"/>
</dbReference>
<reference evidence="2" key="1">
    <citation type="submission" date="2020-04" db="EMBL/GenBank/DDBJ databases">
        <authorList>
            <person name="Chiriac C."/>
            <person name="Salcher M."/>
            <person name="Ghai R."/>
            <person name="Kavagutti S V."/>
        </authorList>
    </citation>
    <scope>NUCLEOTIDE SEQUENCE</scope>
</reference>
<organism evidence="2">
    <name type="scientific">uncultured Caudovirales phage</name>
    <dbReference type="NCBI Taxonomy" id="2100421"/>
    <lineage>
        <taxon>Viruses</taxon>
        <taxon>Duplodnaviria</taxon>
        <taxon>Heunggongvirae</taxon>
        <taxon>Uroviricota</taxon>
        <taxon>Caudoviricetes</taxon>
        <taxon>Peduoviridae</taxon>
        <taxon>Maltschvirus</taxon>
        <taxon>Maltschvirus maltsch</taxon>
    </lineage>
</organism>
<proteinExistence type="predicted"/>
<accession>A0A6J5NNN4</accession>
<gene>
    <name evidence="2" type="ORF">UFOVP711_82</name>
</gene>